<dbReference type="EMBL" id="JBHTKI010000008">
    <property type="protein sequence ID" value="MFD1030787.1"/>
    <property type="molecule type" value="Genomic_DNA"/>
</dbReference>
<dbReference type="Pfam" id="PF19686">
    <property type="entry name" value="DUF6188"/>
    <property type="match status" value="1"/>
</dbReference>
<name>A0ABW3L857_9BACL</name>
<comment type="caution">
    <text evidence="1">The sequence shown here is derived from an EMBL/GenBank/DDBJ whole genome shotgun (WGS) entry which is preliminary data.</text>
</comment>
<sequence length="136" mass="15401">MYRKLSNIDFKSFIGQKVTEVNTEKNVPLGMSFETAGLIIECPWRLQVANEIAIGYSDCLQSPKRYSHKDVKKVLIGKRIMNIVHFEDIADLIIEFEGGISLELFHDSNYFEGWQLLGQGDNGFCLVSLPGGSYTY</sequence>
<organism evidence="1 2">
    <name type="scientific">Metaplanococcus flavidus</name>
    <dbReference type="NCBI Taxonomy" id="569883"/>
    <lineage>
        <taxon>Bacteria</taxon>
        <taxon>Bacillati</taxon>
        <taxon>Bacillota</taxon>
        <taxon>Bacilli</taxon>
        <taxon>Bacillales</taxon>
        <taxon>Caryophanaceae</taxon>
        <taxon>Metaplanococcus</taxon>
    </lineage>
</organism>
<evidence type="ECO:0000313" key="1">
    <source>
        <dbReference type="EMBL" id="MFD1030787.1"/>
    </source>
</evidence>
<gene>
    <name evidence="1" type="ORF">ACFQ1X_05020</name>
</gene>
<accession>A0ABW3L857</accession>
<evidence type="ECO:0000313" key="2">
    <source>
        <dbReference type="Proteomes" id="UP001597109"/>
    </source>
</evidence>
<dbReference type="RefSeq" id="WP_379081625.1">
    <property type="nucleotide sequence ID" value="NZ_JBHTKI010000008.1"/>
</dbReference>
<dbReference type="InterPro" id="IPR046179">
    <property type="entry name" value="DUF6188"/>
</dbReference>
<proteinExistence type="predicted"/>
<protein>
    <submittedName>
        <fullName evidence="1">DUF6188 family protein</fullName>
    </submittedName>
</protein>
<reference evidence="2" key="1">
    <citation type="journal article" date="2019" name="Int. J. Syst. Evol. Microbiol.">
        <title>The Global Catalogue of Microorganisms (GCM) 10K type strain sequencing project: providing services to taxonomists for standard genome sequencing and annotation.</title>
        <authorList>
            <consortium name="The Broad Institute Genomics Platform"/>
            <consortium name="The Broad Institute Genome Sequencing Center for Infectious Disease"/>
            <person name="Wu L."/>
            <person name="Ma J."/>
        </authorList>
    </citation>
    <scope>NUCLEOTIDE SEQUENCE [LARGE SCALE GENOMIC DNA]</scope>
    <source>
        <strain evidence="2">CCUG 56756</strain>
    </source>
</reference>
<dbReference type="Proteomes" id="UP001597109">
    <property type="component" value="Unassembled WGS sequence"/>
</dbReference>
<keyword evidence="2" id="KW-1185">Reference proteome</keyword>